<evidence type="ECO:0000259" key="2">
    <source>
        <dbReference type="Pfam" id="PF05699"/>
    </source>
</evidence>
<protein>
    <recommendedName>
        <fullName evidence="2">HAT C-terminal dimerisation domain-containing protein</fullName>
    </recommendedName>
</protein>
<evidence type="ECO:0000313" key="4">
    <source>
        <dbReference type="Proteomes" id="UP000191672"/>
    </source>
</evidence>
<dbReference type="InterPro" id="IPR012337">
    <property type="entry name" value="RNaseH-like_sf"/>
</dbReference>
<evidence type="ECO:0000313" key="3">
    <source>
        <dbReference type="EMBL" id="OQD74718.1"/>
    </source>
</evidence>
<dbReference type="InterPro" id="IPR008906">
    <property type="entry name" value="HATC_C_dom"/>
</dbReference>
<comment type="caution">
    <text evidence="3">The sequence shown here is derived from an EMBL/GenBank/DDBJ whole genome shotgun (WGS) entry which is preliminary data.</text>
</comment>
<organism evidence="3 4">
    <name type="scientific">Penicillium antarcticum</name>
    <dbReference type="NCBI Taxonomy" id="416450"/>
    <lineage>
        <taxon>Eukaryota</taxon>
        <taxon>Fungi</taxon>
        <taxon>Dikarya</taxon>
        <taxon>Ascomycota</taxon>
        <taxon>Pezizomycotina</taxon>
        <taxon>Eurotiomycetes</taxon>
        <taxon>Eurotiomycetidae</taxon>
        <taxon>Eurotiales</taxon>
        <taxon>Aspergillaceae</taxon>
        <taxon>Penicillium</taxon>
    </lineage>
</organism>
<proteinExistence type="predicted"/>
<feature type="compositionally biased region" description="Polar residues" evidence="1">
    <location>
        <begin position="127"/>
        <end position="143"/>
    </location>
</feature>
<accession>A0A1V6PCE9</accession>
<dbReference type="AlphaFoldDB" id="A0A1V6PCE9"/>
<feature type="region of interest" description="Disordered" evidence="1">
    <location>
        <begin position="103"/>
        <end position="187"/>
    </location>
</feature>
<dbReference type="SUPFAM" id="SSF53098">
    <property type="entry name" value="Ribonuclease H-like"/>
    <property type="match status" value="1"/>
</dbReference>
<dbReference type="Proteomes" id="UP000191672">
    <property type="component" value="Unassembled WGS sequence"/>
</dbReference>
<dbReference type="Pfam" id="PF05699">
    <property type="entry name" value="Dimer_Tnp_hAT"/>
    <property type="match status" value="1"/>
</dbReference>
<feature type="domain" description="HAT C-terminal dimerisation" evidence="2">
    <location>
        <begin position="14"/>
        <end position="75"/>
    </location>
</feature>
<feature type="compositionally biased region" description="Acidic residues" evidence="1">
    <location>
        <begin position="164"/>
        <end position="175"/>
    </location>
</feature>
<name>A0A1V6PCE9_9EURO</name>
<dbReference type="EMBL" id="MDYN01000168">
    <property type="protein sequence ID" value="OQD74718.1"/>
    <property type="molecule type" value="Genomic_DNA"/>
</dbReference>
<gene>
    <name evidence="3" type="ORF">PENANT_c168G01573</name>
</gene>
<keyword evidence="4" id="KW-1185">Reference proteome</keyword>
<dbReference type="GO" id="GO:0046983">
    <property type="term" value="F:protein dimerization activity"/>
    <property type="evidence" value="ECO:0007669"/>
    <property type="project" value="InterPro"/>
</dbReference>
<sequence length="207" mass="23439">MGPKVRPPAHFPNAQPLVWWRDHQDEFPTMAKLARDVLSIPASGAGVERLFNSARDVCHYRRGSLQPQTISDLMMYMCTSRFEIHEEERMMLSEYLSAQEIQAAKEERTQQQFAGDPISDNEEDEGSSTQLQTRSQPQATSQAAEGPSAKALGKRRLINVADDVGIDEEEEDGQESEAIPLPETQHRVSGRVRKRSKLLEGYETFYM</sequence>
<dbReference type="STRING" id="416450.A0A1V6PCE9"/>
<reference evidence="4" key="1">
    <citation type="journal article" date="2017" name="Nat. Microbiol.">
        <title>Global analysis of biosynthetic gene clusters reveals vast potential of secondary metabolite production in Penicillium species.</title>
        <authorList>
            <person name="Nielsen J.C."/>
            <person name="Grijseels S."/>
            <person name="Prigent S."/>
            <person name="Ji B."/>
            <person name="Dainat J."/>
            <person name="Nielsen K.F."/>
            <person name="Frisvad J.C."/>
            <person name="Workman M."/>
            <person name="Nielsen J."/>
        </authorList>
    </citation>
    <scope>NUCLEOTIDE SEQUENCE [LARGE SCALE GENOMIC DNA]</scope>
    <source>
        <strain evidence="4">IBT 31811</strain>
    </source>
</reference>
<evidence type="ECO:0000256" key="1">
    <source>
        <dbReference type="SAM" id="MobiDB-lite"/>
    </source>
</evidence>